<reference evidence="2 3" key="1">
    <citation type="journal article" date="2020" name="Genome Biol. Evol.">
        <title>A new high-quality draft genome assembly of the Chinese cordyceps Ophiocordyceps sinensis.</title>
        <authorList>
            <person name="Shu R."/>
            <person name="Zhang J."/>
            <person name="Meng Q."/>
            <person name="Zhang H."/>
            <person name="Zhou G."/>
            <person name="Li M."/>
            <person name="Wu P."/>
            <person name="Zhao Y."/>
            <person name="Chen C."/>
            <person name="Qin Q."/>
        </authorList>
    </citation>
    <scope>NUCLEOTIDE SEQUENCE [LARGE SCALE GENOMIC DNA]</scope>
    <source>
        <strain evidence="2 3">IOZ07</strain>
    </source>
</reference>
<dbReference type="AlphaFoldDB" id="A0A8H4LYX5"/>
<dbReference type="Proteomes" id="UP000557566">
    <property type="component" value="Unassembled WGS sequence"/>
</dbReference>
<organism evidence="2 3">
    <name type="scientific">Ophiocordyceps sinensis</name>
    <dbReference type="NCBI Taxonomy" id="72228"/>
    <lineage>
        <taxon>Eukaryota</taxon>
        <taxon>Fungi</taxon>
        <taxon>Dikarya</taxon>
        <taxon>Ascomycota</taxon>
        <taxon>Pezizomycotina</taxon>
        <taxon>Sordariomycetes</taxon>
        <taxon>Hypocreomycetidae</taxon>
        <taxon>Hypocreales</taxon>
        <taxon>Ophiocordycipitaceae</taxon>
        <taxon>Ophiocordyceps</taxon>
    </lineage>
</organism>
<name>A0A8H4LYX5_9HYPO</name>
<protein>
    <submittedName>
        <fullName evidence="2">Uncharacterized protein</fullName>
    </submittedName>
</protein>
<evidence type="ECO:0000313" key="2">
    <source>
        <dbReference type="EMBL" id="KAF4507958.1"/>
    </source>
</evidence>
<dbReference type="OrthoDB" id="2349068at2759"/>
<evidence type="ECO:0000256" key="1">
    <source>
        <dbReference type="SAM" id="MobiDB-lite"/>
    </source>
</evidence>
<feature type="compositionally biased region" description="Basic and acidic residues" evidence="1">
    <location>
        <begin position="20"/>
        <end position="41"/>
    </location>
</feature>
<comment type="caution">
    <text evidence="2">The sequence shown here is derived from an EMBL/GenBank/DDBJ whole genome shotgun (WGS) entry which is preliminary data.</text>
</comment>
<feature type="compositionally biased region" description="Polar residues" evidence="1">
    <location>
        <begin position="7"/>
        <end position="17"/>
    </location>
</feature>
<keyword evidence="3" id="KW-1185">Reference proteome</keyword>
<accession>A0A8H4LYX5</accession>
<dbReference type="EMBL" id="JAAVMX010000005">
    <property type="protein sequence ID" value="KAF4507958.1"/>
    <property type="molecule type" value="Genomic_DNA"/>
</dbReference>
<evidence type="ECO:0000313" key="3">
    <source>
        <dbReference type="Proteomes" id="UP000557566"/>
    </source>
</evidence>
<sequence>MDKSALGTRTQKPTSGAQRGRGEERKEEGRGQDSRPRAEHPRRLVGRIVLVEALPAFVQRRPGQKLAMDGAHDGAAVVEGPPEGRLIHLVVERRPACPERQSARRAPAGASTYLSVDAPPSTVSRMSCLRWSGYSDSWATVNWTVWVSKRGGGSGWMLSTYPCAHDDAIGLCGCEFSIEHDGL</sequence>
<proteinExistence type="predicted"/>
<gene>
    <name evidence="2" type="ORF">G6O67_004402</name>
</gene>
<feature type="region of interest" description="Disordered" evidence="1">
    <location>
        <begin position="1"/>
        <end position="41"/>
    </location>
</feature>